<evidence type="ECO:0000313" key="1">
    <source>
        <dbReference type="EMBL" id="MUK45123.1"/>
    </source>
</evidence>
<sequence length="93" mass="10900">MPFPCTGCGLCCQQIHNIVELQEYHSGDGVCIFYQKQQCSIYQNRPIVCRIDDAYDQIFKTRFTIDEYYKENAKICNQLQMNAAMDAIYKVRL</sequence>
<organism evidence="1 2">
    <name type="scientific">Aliivibrio fischeri</name>
    <name type="common">Vibrio fischeri</name>
    <dbReference type="NCBI Taxonomy" id="668"/>
    <lineage>
        <taxon>Bacteria</taxon>
        <taxon>Pseudomonadati</taxon>
        <taxon>Pseudomonadota</taxon>
        <taxon>Gammaproteobacteria</taxon>
        <taxon>Vibrionales</taxon>
        <taxon>Vibrionaceae</taxon>
        <taxon>Aliivibrio</taxon>
    </lineage>
</organism>
<evidence type="ECO:0000313" key="2">
    <source>
        <dbReference type="Proteomes" id="UP000435323"/>
    </source>
</evidence>
<dbReference type="InterPro" id="IPR005358">
    <property type="entry name" value="Puta_zinc/iron-chelating_dom"/>
</dbReference>
<gene>
    <name evidence="1" type="ORF">GNP77_06975</name>
</gene>
<dbReference type="Pfam" id="PF03692">
    <property type="entry name" value="CxxCxxCC"/>
    <property type="match status" value="1"/>
</dbReference>
<dbReference type="AlphaFoldDB" id="A0A6I3YAS1"/>
<dbReference type="Proteomes" id="UP000435323">
    <property type="component" value="Unassembled WGS sequence"/>
</dbReference>
<accession>A0A6I3YAS1</accession>
<protein>
    <submittedName>
        <fullName evidence="1">YkgJ family cysteine cluster protein</fullName>
    </submittedName>
</protein>
<name>A0A6I3YAS1_ALIFS</name>
<dbReference type="RefSeq" id="WP_065596227.1">
    <property type="nucleotide sequence ID" value="NZ_CVOI01000001.1"/>
</dbReference>
<reference evidence="1 2" key="1">
    <citation type="submission" date="2019-11" db="EMBL/GenBank/DDBJ databases">
        <title>Using colonization assays and comparative genomics to discover symbiosis behaviors and factors in Vibrio fischeri.</title>
        <authorList>
            <person name="Bongrand C."/>
            <person name="Moriano-Gutierrez S."/>
            <person name="Arevalo P."/>
            <person name="Mcfall-Ngai M."/>
            <person name="Visick K."/>
            <person name="Polz M.F."/>
            <person name="Ruby E.G."/>
        </authorList>
    </citation>
    <scope>NUCLEOTIDE SEQUENCE [LARGE SCALE GENOMIC DNA]</scope>
    <source>
        <strain evidence="2">emors.3.2</strain>
    </source>
</reference>
<dbReference type="EMBL" id="WOBO01000005">
    <property type="protein sequence ID" value="MUK45123.1"/>
    <property type="molecule type" value="Genomic_DNA"/>
</dbReference>
<proteinExistence type="predicted"/>
<comment type="caution">
    <text evidence="1">The sequence shown here is derived from an EMBL/GenBank/DDBJ whole genome shotgun (WGS) entry which is preliminary data.</text>
</comment>